<dbReference type="InterPro" id="IPR014543">
    <property type="entry name" value="UCP028291"/>
</dbReference>
<proteinExistence type="predicted"/>
<evidence type="ECO:0000313" key="2">
    <source>
        <dbReference type="Proteomes" id="UP000321085"/>
    </source>
</evidence>
<dbReference type="SUPFAM" id="SSF55594">
    <property type="entry name" value="HPr-like"/>
    <property type="match status" value="1"/>
</dbReference>
<dbReference type="InterPro" id="IPR035895">
    <property type="entry name" value="HPr-like_sf"/>
</dbReference>
<dbReference type="PIRSF" id="PIRSF028291">
    <property type="entry name" value="UCP028291"/>
    <property type="match status" value="1"/>
</dbReference>
<comment type="caution">
    <text evidence="1">The sequence shown here is derived from an EMBL/GenBank/DDBJ whole genome shotgun (WGS) entry which is preliminary data.</text>
</comment>
<organism evidence="1 2">
    <name type="scientific">Microvirga aerophila</name>
    <dbReference type="NCBI Taxonomy" id="670291"/>
    <lineage>
        <taxon>Bacteria</taxon>
        <taxon>Pseudomonadati</taxon>
        <taxon>Pseudomonadota</taxon>
        <taxon>Alphaproteobacteria</taxon>
        <taxon>Hyphomicrobiales</taxon>
        <taxon>Methylobacteriaceae</taxon>
        <taxon>Microvirga</taxon>
    </lineage>
</organism>
<accession>A0A512BSN8</accession>
<dbReference type="Pfam" id="PF09981">
    <property type="entry name" value="DUF2218"/>
    <property type="match status" value="1"/>
</dbReference>
<dbReference type="OrthoDB" id="9806511at2"/>
<name>A0A512BSN8_9HYPH</name>
<reference evidence="1 2" key="1">
    <citation type="submission" date="2019-07" db="EMBL/GenBank/DDBJ databases">
        <title>Whole genome shotgun sequence of Microvirga aerophila NBRC 106136.</title>
        <authorList>
            <person name="Hosoyama A."/>
            <person name="Uohara A."/>
            <person name="Ohji S."/>
            <person name="Ichikawa N."/>
        </authorList>
    </citation>
    <scope>NUCLEOTIDE SEQUENCE [LARGE SCALE GENOMIC DNA]</scope>
    <source>
        <strain evidence="1 2">NBRC 106136</strain>
    </source>
</reference>
<gene>
    <name evidence="1" type="ORF">MAE02_26200</name>
</gene>
<dbReference type="Gene3D" id="3.30.310.50">
    <property type="entry name" value="Alpha-D-phosphohexomutase, C-terminal domain"/>
    <property type="match status" value="1"/>
</dbReference>
<evidence type="ECO:0000313" key="1">
    <source>
        <dbReference type="EMBL" id="GEO14924.1"/>
    </source>
</evidence>
<evidence type="ECO:0008006" key="3">
    <source>
        <dbReference type="Google" id="ProtNLM"/>
    </source>
</evidence>
<dbReference type="AlphaFoldDB" id="A0A512BSN8"/>
<dbReference type="RefSeq" id="WP_114188195.1">
    <property type="nucleotide sequence ID" value="NZ_BJYU01000032.1"/>
</dbReference>
<protein>
    <recommendedName>
        <fullName evidence="3">2,4-dihydroxyhept-2-ene-1,7-dioic acid aldolase</fullName>
    </recommendedName>
</protein>
<sequence>MVQSQAQVETQNASRYLVQLCKHFAHKISVEYDTRKGRAEFPFGLCMMEAEDDRLILRCEGADEAALDRVQDVLQRHLEGFAFRENPTIEWKR</sequence>
<keyword evidence="2" id="KW-1185">Reference proteome</keyword>
<dbReference type="Proteomes" id="UP000321085">
    <property type="component" value="Unassembled WGS sequence"/>
</dbReference>
<dbReference type="EMBL" id="BJYU01000032">
    <property type="protein sequence ID" value="GEO14924.1"/>
    <property type="molecule type" value="Genomic_DNA"/>
</dbReference>